<evidence type="ECO:0000313" key="3">
    <source>
        <dbReference type="Proteomes" id="UP000663981"/>
    </source>
</evidence>
<sequence>MVGENFLSTIKKTLLTTLVMDGFWDRWKAHGVIPEDLEKIRYKFTSLENWGIGWKGLAIEKFEEAKSLVKQGRFKEAEYQYRLSSLYYNLNQWIYPSRHAEKLTGYNELLQSTKEADELSDKKTVYDAFEVDGQYCEGRIRIPDNPKGIIIIINPIDSSKEELFTYELDFIENGFITISFDGPGQGQTYTLNGLKATYKRWSTFIDKQIEYADTNYRDLPINLFGTSSGAAWAIYGSTNALVNKVVAVSPALTLKMETVLLPDYFIKRMNAVLEEGEQILPHYEQLTYKKPILFFHGNLDVMVPDNEIYDYYHSIPVEKKLIEYADEGHCCNYKLQDVRKQAIRWFQNR</sequence>
<dbReference type="Pfam" id="PF12146">
    <property type="entry name" value="Hydrolase_4"/>
    <property type="match status" value="1"/>
</dbReference>
<keyword evidence="3" id="KW-1185">Reference proteome</keyword>
<dbReference type="InterPro" id="IPR029058">
    <property type="entry name" value="AB_hydrolase_fold"/>
</dbReference>
<dbReference type="Gene3D" id="3.40.50.1820">
    <property type="entry name" value="alpha/beta hydrolase"/>
    <property type="match status" value="1"/>
</dbReference>
<dbReference type="SUPFAM" id="SSF53474">
    <property type="entry name" value="alpha/beta-Hydrolases"/>
    <property type="match status" value="1"/>
</dbReference>
<comment type="caution">
    <text evidence="2">The sequence shown here is derived from an EMBL/GenBank/DDBJ whole genome shotgun (WGS) entry which is preliminary data.</text>
</comment>
<keyword evidence="2" id="KW-0378">Hydrolase</keyword>
<dbReference type="InterPro" id="IPR022742">
    <property type="entry name" value="Hydrolase_4"/>
</dbReference>
<dbReference type="EMBL" id="JAGDEL010000018">
    <property type="protein sequence ID" value="MBO1513938.1"/>
    <property type="molecule type" value="Genomic_DNA"/>
</dbReference>
<evidence type="ECO:0000259" key="1">
    <source>
        <dbReference type="Pfam" id="PF12146"/>
    </source>
</evidence>
<evidence type="ECO:0000313" key="2">
    <source>
        <dbReference type="EMBL" id="MBO1513938.1"/>
    </source>
</evidence>
<dbReference type="RefSeq" id="WP_207980870.1">
    <property type="nucleotide sequence ID" value="NZ_JAGDEL010000018.1"/>
</dbReference>
<gene>
    <name evidence="2" type="ORF">I7822_20155</name>
</gene>
<dbReference type="GO" id="GO:0016787">
    <property type="term" value="F:hydrolase activity"/>
    <property type="evidence" value="ECO:0007669"/>
    <property type="project" value="UniProtKB-KW"/>
</dbReference>
<name>A0ABS3N7P2_9BACI</name>
<reference evidence="2 3" key="1">
    <citation type="submission" date="2021-03" db="EMBL/GenBank/DDBJ databases">
        <title>Whole genome sequence of Metabacillus bambusae BG109.</title>
        <authorList>
            <person name="Jeong J.W."/>
        </authorList>
    </citation>
    <scope>NUCLEOTIDE SEQUENCE [LARGE SCALE GENOMIC DNA]</scope>
    <source>
        <strain evidence="2 3">BG109</strain>
    </source>
</reference>
<feature type="domain" description="Serine aminopeptidase S33" evidence="1">
    <location>
        <begin position="146"/>
        <end position="262"/>
    </location>
</feature>
<proteinExistence type="predicted"/>
<dbReference type="Proteomes" id="UP000663981">
    <property type="component" value="Unassembled WGS sequence"/>
</dbReference>
<accession>A0ABS3N7P2</accession>
<protein>
    <submittedName>
        <fullName evidence="2">Alpha/beta hydrolase</fullName>
    </submittedName>
</protein>
<organism evidence="2 3">
    <name type="scientific">Metabacillus bambusae</name>
    <dbReference type="NCBI Taxonomy" id="2795218"/>
    <lineage>
        <taxon>Bacteria</taxon>
        <taxon>Bacillati</taxon>
        <taxon>Bacillota</taxon>
        <taxon>Bacilli</taxon>
        <taxon>Bacillales</taxon>
        <taxon>Bacillaceae</taxon>
        <taxon>Metabacillus</taxon>
    </lineage>
</organism>